<comment type="caution">
    <text evidence="1">The sequence shown here is derived from an EMBL/GenBank/DDBJ whole genome shotgun (WGS) entry which is preliminary data.</text>
</comment>
<dbReference type="EMBL" id="BNAS01000002">
    <property type="protein sequence ID" value="GHH71565.1"/>
    <property type="molecule type" value="Genomic_DNA"/>
</dbReference>
<dbReference type="Gene3D" id="3.60.40.10">
    <property type="entry name" value="PPM-type phosphatase domain"/>
    <property type="match status" value="1"/>
</dbReference>
<dbReference type="InterPro" id="IPR036457">
    <property type="entry name" value="PPM-type-like_dom_sf"/>
</dbReference>
<reference evidence="1" key="2">
    <citation type="submission" date="2020-09" db="EMBL/GenBank/DDBJ databases">
        <authorList>
            <person name="Sun Q."/>
            <person name="Zhou Y."/>
        </authorList>
    </citation>
    <scope>NUCLEOTIDE SEQUENCE</scope>
    <source>
        <strain evidence="1">CGMCC 4.7398</strain>
    </source>
</reference>
<dbReference type="Proteomes" id="UP000627369">
    <property type="component" value="Unassembled WGS sequence"/>
</dbReference>
<name>A0A919FU51_9MICO</name>
<protein>
    <recommendedName>
        <fullName evidence="3">Protein phosphatase 2C-like protein</fullName>
    </recommendedName>
</protein>
<dbReference type="SUPFAM" id="SSF81606">
    <property type="entry name" value="PP2C-like"/>
    <property type="match status" value="1"/>
</dbReference>
<evidence type="ECO:0000313" key="2">
    <source>
        <dbReference type="Proteomes" id="UP000627369"/>
    </source>
</evidence>
<accession>A0A919FU51</accession>
<reference evidence="1" key="1">
    <citation type="journal article" date="2014" name="Int. J. Syst. Evol. Microbiol.">
        <title>Complete genome sequence of Corynebacterium casei LMG S-19264T (=DSM 44701T), isolated from a smear-ripened cheese.</title>
        <authorList>
            <consortium name="US DOE Joint Genome Institute (JGI-PGF)"/>
            <person name="Walter F."/>
            <person name="Albersmeier A."/>
            <person name="Kalinowski J."/>
            <person name="Ruckert C."/>
        </authorList>
    </citation>
    <scope>NUCLEOTIDE SEQUENCE</scope>
    <source>
        <strain evidence="1">CGMCC 4.7398</strain>
    </source>
</reference>
<organism evidence="1 2">
    <name type="scientific">Promicromonospora soli</name>
    <dbReference type="NCBI Taxonomy" id="2035533"/>
    <lineage>
        <taxon>Bacteria</taxon>
        <taxon>Bacillati</taxon>
        <taxon>Actinomycetota</taxon>
        <taxon>Actinomycetes</taxon>
        <taxon>Micrococcales</taxon>
        <taxon>Promicromonosporaceae</taxon>
        <taxon>Promicromonospora</taxon>
    </lineage>
</organism>
<gene>
    <name evidence="1" type="ORF">GCM10017772_20200</name>
</gene>
<sequence length="278" mass="30197">MGAEGSLVKTFAATLAGASRNQDRYVTGDGFAAVLDGATSVAGDRSHDPGWYAEQLADTIKQTVPQGDSLAGAVEEAIRAVRDAHGLTPETTPTSTVALARWSDDTVEMYMLGDSYGVIFYADGTEAVHTDDRLDCVAVNERAAYRKRLAEGHGYDDGHRALMLDLQAEQARRRNRPSGYWIAGAQPEAARHGITSVDRRAGVSALVLASDGVDPARHPDATTWRDLYEEANEYGPARTLHRIHDAETDDVDGRRWPRSKPHDDKTLLAIELGCHEAT</sequence>
<proteinExistence type="predicted"/>
<keyword evidence="2" id="KW-1185">Reference proteome</keyword>
<dbReference type="AlphaFoldDB" id="A0A919FU51"/>
<evidence type="ECO:0008006" key="3">
    <source>
        <dbReference type="Google" id="ProtNLM"/>
    </source>
</evidence>
<evidence type="ECO:0000313" key="1">
    <source>
        <dbReference type="EMBL" id="GHH71565.1"/>
    </source>
</evidence>